<proteinExistence type="predicted"/>
<feature type="transmembrane region" description="Helical" evidence="1">
    <location>
        <begin position="164"/>
        <end position="181"/>
    </location>
</feature>
<dbReference type="AlphaFoldDB" id="A0A6C0CQK7"/>
<feature type="transmembrane region" description="Helical" evidence="1">
    <location>
        <begin position="100"/>
        <end position="118"/>
    </location>
</feature>
<evidence type="ECO:0008006" key="3">
    <source>
        <dbReference type="Google" id="ProtNLM"/>
    </source>
</evidence>
<evidence type="ECO:0000313" key="2">
    <source>
        <dbReference type="EMBL" id="QHT06130.1"/>
    </source>
</evidence>
<sequence>MYSSMIDIYTIPTNFIYFFIIIGLFDYVLIYLFGKKSRWFQLHSITNLYICYLIYDDVKNVLMNPVSSLNTLVKSDSVFTCISLHTYHCVMFNLTPMDRFHHGLFVFLGAVPMLLFWRGPFIQLNMLSTCGLPGAIDYFTLCLVKHNYIHKLTQKNISAIINNYIRFPGTVIASTLCYIGYMENKIILHPVCIIYGMYLTYFNGAYFSKLAIENNMVHKINHRNLLVSGTQK</sequence>
<feature type="transmembrane region" description="Helical" evidence="1">
    <location>
        <begin position="124"/>
        <end position="144"/>
    </location>
</feature>
<feature type="transmembrane region" description="Helical" evidence="1">
    <location>
        <begin position="15"/>
        <end position="34"/>
    </location>
</feature>
<protein>
    <recommendedName>
        <fullName evidence="3">TLC domain-containing protein</fullName>
    </recommendedName>
</protein>
<evidence type="ECO:0000256" key="1">
    <source>
        <dbReference type="SAM" id="Phobius"/>
    </source>
</evidence>
<reference evidence="2" key="1">
    <citation type="journal article" date="2020" name="Nature">
        <title>Giant virus diversity and host interactions through global metagenomics.</title>
        <authorList>
            <person name="Schulz F."/>
            <person name="Roux S."/>
            <person name="Paez-Espino D."/>
            <person name="Jungbluth S."/>
            <person name="Walsh D.A."/>
            <person name="Denef V.J."/>
            <person name="McMahon K.D."/>
            <person name="Konstantinidis K.T."/>
            <person name="Eloe-Fadrosh E.A."/>
            <person name="Kyrpides N.C."/>
            <person name="Woyke T."/>
        </authorList>
    </citation>
    <scope>NUCLEOTIDE SEQUENCE</scope>
    <source>
        <strain evidence="2">GVMAG-M-3300021425-14</strain>
    </source>
</reference>
<dbReference type="EMBL" id="MN739465">
    <property type="protein sequence ID" value="QHT06130.1"/>
    <property type="molecule type" value="Genomic_DNA"/>
</dbReference>
<keyword evidence="1" id="KW-1133">Transmembrane helix</keyword>
<accession>A0A6C0CQK7</accession>
<keyword evidence="1" id="KW-0472">Membrane</keyword>
<feature type="transmembrane region" description="Helical" evidence="1">
    <location>
        <begin position="187"/>
        <end position="207"/>
    </location>
</feature>
<organism evidence="2">
    <name type="scientific">viral metagenome</name>
    <dbReference type="NCBI Taxonomy" id="1070528"/>
    <lineage>
        <taxon>unclassified sequences</taxon>
        <taxon>metagenomes</taxon>
        <taxon>organismal metagenomes</taxon>
    </lineage>
</organism>
<keyword evidence="1" id="KW-0812">Transmembrane</keyword>
<name>A0A6C0CQK7_9ZZZZ</name>